<dbReference type="GO" id="GO:0004888">
    <property type="term" value="F:transmembrane signaling receptor activity"/>
    <property type="evidence" value="ECO:0007669"/>
    <property type="project" value="TreeGrafter"/>
</dbReference>
<keyword evidence="3 4" id="KW-0472">Membrane</keyword>
<dbReference type="GO" id="GO:0005886">
    <property type="term" value="C:plasma membrane"/>
    <property type="evidence" value="ECO:0007669"/>
    <property type="project" value="TreeGrafter"/>
</dbReference>
<dbReference type="Gene3D" id="2.60.40.10">
    <property type="entry name" value="Immunoglobulins"/>
    <property type="match status" value="1"/>
</dbReference>
<dbReference type="InParanoid" id="G3WL12"/>
<dbReference type="InterPro" id="IPR003599">
    <property type="entry name" value="Ig_sub"/>
</dbReference>
<feature type="domain" description="Ig-like" evidence="6">
    <location>
        <begin position="24"/>
        <end position="106"/>
    </location>
</feature>
<evidence type="ECO:0000256" key="5">
    <source>
        <dbReference type="SAM" id="SignalP"/>
    </source>
</evidence>
<reference evidence="7" key="2">
    <citation type="submission" date="2025-08" db="UniProtKB">
        <authorList>
            <consortium name="Ensembl"/>
        </authorList>
    </citation>
    <scope>IDENTIFICATION</scope>
</reference>
<dbReference type="SMART" id="SM00409">
    <property type="entry name" value="IG"/>
    <property type="match status" value="1"/>
</dbReference>
<dbReference type="InterPro" id="IPR036179">
    <property type="entry name" value="Ig-like_dom_sf"/>
</dbReference>
<dbReference type="CDD" id="cd05716">
    <property type="entry name" value="IgV_pIgR_like"/>
    <property type="match status" value="1"/>
</dbReference>
<gene>
    <name evidence="7" type="primary">LOC105750364</name>
</gene>
<dbReference type="PANTHER" id="PTHR11860">
    <property type="entry name" value="POLYMERIC-IMMUNOGLOBULIN RECEPTOR"/>
    <property type="match status" value="1"/>
</dbReference>
<evidence type="ECO:0000313" key="8">
    <source>
        <dbReference type="Proteomes" id="UP000007648"/>
    </source>
</evidence>
<dbReference type="Pfam" id="PF07686">
    <property type="entry name" value="V-set"/>
    <property type="match status" value="1"/>
</dbReference>
<dbReference type="Ensembl" id="ENSSHAT00000016250.2">
    <property type="protein sequence ID" value="ENSSHAP00000016117.1"/>
    <property type="gene ID" value="ENSSHAG00000013719.2"/>
</dbReference>
<evidence type="ECO:0000256" key="3">
    <source>
        <dbReference type="ARBA" id="ARBA00023136"/>
    </source>
</evidence>
<dbReference type="AlphaFoldDB" id="G3WL12"/>
<keyword evidence="2 4" id="KW-0812">Transmembrane</keyword>
<reference evidence="7" key="3">
    <citation type="submission" date="2025-09" db="UniProtKB">
        <authorList>
            <consortium name="Ensembl"/>
        </authorList>
    </citation>
    <scope>IDENTIFICATION</scope>
</reference>
<dbReference type="PANTHER" id="PTHR11860:SF87">
    <property type="entry name" value="CMRF35-LIKE MOLECULE 8"/>
    <property type="match status" value="1"/>
</dbReference>
<proteinExistence type="predicted"/>
<dbReference type="InterPro" id="IPR050671">
    <property type="entry name" value="CD300_family_receptors"/>
</dbReference>
<dbReference type="FunCoup" id="G3WL12">
    <property type="interactions" value="532"/>
</dbReference>
<dbReference type="RefSeq" id="XP_012403541.1">
    <property type="nucleotide sequence ID" value="XM_012548087.2"/>
</dbReference>
<name>G3WL12_SARHA</name>
<feature type="transmembrane region" description="Helical" evidence="4">
    <location>
        <begin position="178"/>
        <end position="199"/>
    </location>
</feature>
<dbReference type="InterPro" id="IPR013106">
    <property type="entry name" value="Ig_V-set"/>
</dbReference>
<dbReference type="InterPro" id="IPR007110">
    <property type="entry name" value="Ig-like_dom"/>
</dbReference>
<dbReference type="KEGG" id="shr:105750364"/>
<accession>G3WL12</accession>
<evidence type="ECO:0000256" key="2">
    <source>
        <dbReference type="ARBA" id="ARBA00022692"/>
    </source>
</evidence>
<dbReference type="GeneTree" id="ENSGT00940000159622"/>
<comment type="subcellular location">
    <subcellularLocation>
        <location evidence="1">Membrane</location>
    </subcellularLocation>
</comment>
<sequence>MSKQERLPLLLLLPLSSILLFLCPKDCLSLSGPSEVTGIVGKSLIVQCSYEEQYKTKHKYWCKSSYYIFCENYPDSRVSIRDNQENLTFTITIKNITEADTGKYFCGIDGLLLDSKFPVTIIISPASTVVPNRYIYISITTSPTNKITSKNEIGGEKTSKEINDLMQLPRSGVLDKSVLLLLILGLLIILLVGALCLAWKMRQKKAREKSKVFLDSGQPINELCYKNLKLQERPSNQDPLIQSNPEYNTVIDDQDQSVTYSILNFPPDNQNIALETQKDLEEKTVYDTIKLT</sequence>
<keyword evidence="4" id="KW-1133">Transmembrane helix</keyword>
<dbReference type="InterPro" id="IPR013783">
    <property type="entry name" value="Ig-like_fold"/>
</dbReference>
<dbReference type="PROSITE" id="PS50835">
    <property type="entry name" value="IG_LIKE"/>
    <property type="match status" value="1"/>
</dbReference>
<dbReference type="Pfam" id="PF15330">
    <property type="entry name" value="SIT"/>
    <property type="match status" value="1"/>
</dbReference>
<organism evidence="7 8">
    <name type="scientific">Sarcophilus harrisii</name>
    <name type="common">Tasmanian devil</name>
    <name type="synonym">Sarcophilus laniarius</name>
    <dbReference type="NCBI Taxonomy" id="9305"/>
    <lineage>
        <taxon>Eukaryota</taxon>
        <taxon>Metazoa</taxon>
        <taxon>Chordata</taxon>
        <taxon>Craniata</taxon>
        <taxon>Vertebrata</taxon>
        <taxon>Euteleostomi</taxon>
        <taxon>Mammalia</taxon>
        <taxon>Metatheria</taxon>
        <taxon>Dasyuromorphia</taxon>
        <taxon>Dasyuridae</taxon>
        <taxon>Sarcophilus</taxon>
    </lineage>
</organism>
<dbReference type="SUPFAM" id="SSF48726">
    <property type="entry name" value="Immunoglobulin"/>
    <property type="match status" value="1"/>
</dbReference>
<evidence type="ECO:0000313" key="7">
    <source>
        <dbReference type="Ensembl" id="ENSSHAP00000016117.1"/>
    </source>
</evidence>
<feature type="signal peptide" evidence="5">
    <location>
        <begin position="1"/>
        <end position="29"/>
    </location>
</feature>
<reference evidence="7 8" key="1">
    <citation type="journal article" date="2011" name="Proc. Natl. Acad. Sci. U.S.A.">
        <title>Genetic diversity and population structure of the endangered marsupial Sarcophilus harrisii (Tasmanian devil).</title>
        <authorList>
            <person name="Miller W."/>
            <person name="Hayes V.M."/>
            <person name="Ratan A."/>
            <person name="Petersen D.C."/>
            <person name="Wittekindt N.E."/>
            <person name="Miller J."/>
            <person name="Walenz B."/>
            <person name="Knight J."/>
            <person name="Qi J."/>
            <person name="Zhao F."/>
            <person name="Wang Q."/>
            <person name="Bedoya-Reina O.C."/>
            <person name="Katiyar N."/>
            <person name="Tomsho L.P."/>
            <person name="Kasson L.M."/>
            <person name="Hardie R.A."/>
            <person name="Woodbridge P."/>
            <person name="Tindall E.A."/>
            <person name="Bertelsen M.F."/>
            <person name="Dixon D."/>
            <person name="Pyecroft S."/>
            <person name="Helgen K.M."/>
            <person name="Lesk A.M."/>
            <person name="Pringle T.H."/>
            <person name="Patterson N."/>
            <person name="Zhang Y."/>
            <person name="Kreiss A."/>
            <person name="Woods G.M."/>
            <person name="Jones M.E."/>
            <person name="Schuster S.C."/>
        </authorList>
    </citation>
    <scope>NUCLEOTIDE SEQUENCE [LARGE SCALE GENOMIC DNA]</scope>
</reference>
<protein>
    <recommendedName>
        <fullName evidence="6">Ig-like domain-containing protein</fullName>
    </recommendedName>
</protein>
<feature type="chain" id="PRO_5003459065" description="Ig-like domain-containing protein" evidence="5">
    <location>
        <begin position="30"/>
        <end position="292"/>
    </location>
</feature>
<keyword evidence="5" id="KW-0732">Signal</keyword>
<evidence type="ECO:0000256" key="1">
    <source>
        <dbReference type="ARBA" id="ARBA00004370"/>
    </source>
</evidence>
<keyword evidence="8" id="KW-1185">Reference proteome</keyword>
<dbReference type="GeneID" id="105750364"/>
<dbReference type="Proteomes" id="UP000007648">
    <property type="component" value="Unassembled WGS sequence"/>
</dbReference>
<dbReference type="OrthoDB" id="8920197at2759"/>
<evidence type="ECO:0000256" key="4">
    <source>
        <dbReference type="SAM" id="Phobius"/>
    </source>
</evidence>
<dbReference type="HOGENOM" id="CLU_051023_0_0_1"/>
<dbReference type="eggNOG" id="ENOG502S7MA">
    <property type="taxonomic scope" value="Eukaryota"/>
</dbReference>
<evidence type="ECO:0000259" key="6">
    <source>
        <dbReference type="PROSITE" id="PS50835"/>
    </source>
</evidence>
<dbReference type="OMA" id="YANMELQ"/>